<feature type="compositionally biased region" description="Pro residues" evidence="6">
    <location>
        <begin position="343"/>
        <end position="355"/>
    </location>
</feature>
<evidence type="ECO:0000256" key="6">
    <source>
        <dbReference type="SAM" id="MobiDB-lite"/>
    </source>
</evidence>
<dbReference type="OMA" id="PRQRKET"/>
<reference evidence="7" key="2">
    <citation type="submission" date="2025-08" db="UniProtKB">
        <authorList>
            <consortium name="Ensembl"/>
        </authorList>
    </citation>
    <scope>IDENTIFICATION</scope>
    <source>
        <strain evidence="7">Glennie</strain>
    </source>
</reference>
<organism evidence="7 8">
    <name type="scientific">Ornithorhynchus anatinus</name>
    <name type="common">Duckbill platypus</name>
    <dbReference type="NCBI Taxonomy" id="9258"/>
    <lineage>
        <taxon>Eukaryota</taxon>
        <taxon>Metazoa</taxon>
        <taxon>Chordata</taxon>
        <taxon>Craniata</taxon>
        <taxon>Vertebrata</taxon>
        <taxon>Euteleostomi</taxon>
        <taxon>Mammalia</taxon>
        <taxon>Monotremata</taxon>
        <taxon>Ornithorhynchidae</taxon>
        <taxon>Ornithorhynchus</taxon>
    </lineage>
</organism>
<evidence type="ECO:0008006" key="9">
    <source>
        <dbReference type="Google" id="ProtNLM"/>
    </source>
</evidence>
<dbReference type="Gene3D" id="3.80.10.10">
    <property type="entry name" value="Ribonuclease Inhibitor"/>
    <property type="match status" value="1"/>
</dbReference>
<keyword evidence="5" id="KW-0966">Cell projection</keyword>
<accession>A0A6I8N668</accession>
<evidence type="ECO:0000256" key="2">
    <source>
        <dbReference type="ARBA" id="ARBA00022614"/>
    </source>
</evidence>
<evidence type="ECO:0000256" key="1">
    <source>
        <dbReference type="ARBA" id="ARBA00004138"/>
    </source>
</evidence>
<evidence type="ECO:0000256" key="3">
    <source>
        <dbReference type="ARBA" id="ARBA00022737"/>
    </source>
</evidence>
<dbReference type="SMART" id="SM00365">
    <property type="entry name" value="LRR_SD22"/>
    <property type="match status" value="3"/>
</dbReference>
<dbReference type="PROSITE" id="PS51450">
    <property type="entry name" value="LRR"/>
    <property type="match status" value="3"/>
</dbReference>
<dbReference type="Proteomes" id="UP000002279">
    <property type="component" value="Chromosome 11"/>
</dbReference>
<dbReference type="InParanoid" id="A0A6I8N668"/>
<dbReference type="Bgee" id="ENSOANG00000001541">
    <property type="expression patterns" value="Expressed in testis and 8 other cell types or tissues"/>
</dbReference>
<evidence type="ECO:0000313" key="8">
    <source>
        <dbReference type="Proteomes" id="UP000002279"/>
    </source>
</evidence>
<proteinExistence type="predicted"/>
<reference evidence="7" key="3">
    <citation type="submission" date="2025-09" db="UniProtKB">
        <authorList>
            <consortium name="Ensembl"/>
        </authorList>
    </citation>
    <scope>IDENTIFICATION</scope>
    <source>
        <strain evidence="7">Glennie</strain>
    </source>
</reference>
<dbReference type="PANTHER" id="PTHR45973">
    <property type="entry name" value="PROTEIN PHOSPHATASE 1 REGULATORY SUBUNIT SDS22-RELATED"/>
    <property type="match status" value="1"/>
</dbReference>
<evidence type="ECO:0000256" key="4">
    <source>
        <dbReference type="ARBA" id="ARBA00023069"/>
    </source>
</evidence>
<dbReference type="GeneTree" id="ENSGT00940000161315"/>
<evidence type="ECO:0000256" key="5">
    <source>
        <dbReference type="ARBA" id="ARBA00023273"/>
    </source>
</evidence>
<keyword evidence="3" id="KW-0677">Repeat</keyword>
<dbReference type="SMART" id="SM00369">
    <property type="entry name" value="LRR_TYP"/>
    <property type="match status" value="3"/>
</dbReference>
<dbReference type="InterPro" id="IPR001611">
    <property type="entry name" value="Leu-rich_rpt"/>
</dbReference>
<protein>
    <recommendedName>
        <fullName evidence="9">Leucine rich repeat containing 46</fullName>
    </recommendedName>
</protein>
<keyword evidence="2" id="KW-0433">Leucine-rich repeat</keyword>
<dbReference type="InterPro" id="IPR003591">
    <property type="entry name" value="Leu-rich_rpt_typical-subtyp"/>
</dbReference>
<dbReference type="InterPro" id="IPR032675">
    <property type="entry name" value="LRR_dom_sf"/>
</dbReference>
<keyword evidence="8" id="KW-1185">Reference proteome</keyword>
<dbReference type="Ensembl" id="ENSOANT00000051101.1">
    <property type="protein sequence ID" value="ENSOANP00000036458.1"/>
    <property type="gene ID" value="ENSOANG00000001541.3"/>
</dbReference>
<dbReference type="PANTHER" id="PTHR45973:SF9">
    <property type="entry name" value="LEUCINE-RICH REPEAT-CONTAINING PROTEIN 46"/>
    <property type="match status" value="1"/>
</dbReference>
<gene>
    <name evidence="7" type="primary">LRRC46</name>
</gene>
<reference evidence="7 8" key="1">
    <citation type="journal article" date="2008" name="Nature">
        <title>Genome analysis of the platypus reveals unique signatures of evolution.</title>
        <authorList>
            <person name="Warren W.C."/>
            <person name="Hillier L.W."/>
            <person name="Marshall Graves J.A."/>
            <person name="Birney E."/>
            <person name="Ponting C.P."/>
            <person name="Grutzner F."/>
            <person name="Belov K."/>
            <person name="Miller W."/>
            <person name="Clarke L."/>
            <person name="Chinwalla A.T."/>
            <person name="Yang S.P."/>
            <person name="Heger A."/>
            <person name="Locke D.P."/>
            <person name="Miethke P."/>
            <person name="Waters P.D."/>
            <person name="Veyrunes F."/>
            <person name="Fulton L."/>
            <person name="Fulton B."/>
            <person name="Graves T."/>
            <person name="Wallis J."/>
            <person name="Puente X.S."/>
            <person name="Lopez-Otin C."/>
            <person name="Ordonez G.R."/>
            <person name="Eichler E.E."/>
            <person name="Chen L."/>
            <person name="Cheng Z."/>
            <person name="Deakin J.E."/>
            <person name="Alsop A."/>
            <person name="Thompson K."/>
            <person name="Kirby P."/>
            <person name="Papenfuss A.T."/>
            <person name="Wakefield M.J."/>
            <person name="Olender T."/>
            <person name="Lancet D."/>
            <person name="Huttley G.A."/>
            <person name="Smit A.F."/>
            <person name="Pask A."/>
            <person name="Temple-Smith P."/>
            <person name="Batzer M.A."/>
            <person name="Walker J.A."/>
            <person name="Konkel M.K."/>
            <person name="Harris R.S."/>
            <person name="Whittington C.M."/>
            <person name="Wong E.S."/>
            <person name="Gemmell N.J."/>
            <person name="Buschiazzo E."/>
            <person name="Vargas Jentzsch I.M."/>
            <person name="Merkel A."/>
            <person name="Schmitz J."/>
            <person name="Zemann A."/>
            <person name="Churakov G."/>
            <person name="Kriegs J.O."/>
            <person name="Brosius J."/>
            <person name="Murchison E.P."/>
            <person name="Sachidanandam R."/>
            <person name="Smith C."/>
            <person name="Hannon G.J."/>
            <person name="Tsend-Ayush E."/>
            <person name="McMillan D."/>
            <person name="Attenborough R."/>
            <person name="Rens W."/>
            <person name="Ferguson-Smith M."/>
            <person name="Lefevre C.M."/>
            <person name="Sharp J.A."/>
            <person name="Nicholas K.R."/>
            <person name="Ray D.A."/>
            <person name="Kube M."/>
            <person name="Reinhardt R."/>
            <person name="Pringle T.H."/>
            <person name="Taylor J."/>
            <person name="Jones R.C."/>
            <person name="Nixon B."/>
            <person name="Dacheux J.L."/>
            <person name="Niwa H."/>
            <person name="Sekita Y."/>
            <person name="Huang X."/>
            <person name="Stark A."/>
            <person name="Kheradpour P."/>
            <person name="Kellis M."/>
            <person name="Flicek P."/>
            <person name="Chen Y."/>
            <person name="Webber C."/>
            <person name="Hardison R."/>
            <person name="Nelson J."/>
            <person name="Hallsworth-Pepin K."/>
            <person name="Delehaunty K."/>
            <person name="Markovic C."/>
            <person name="Minx P."/>
            <person name="Feng Y."/>
            <person name="Kremitzki C."/>
            <person name="Mitreva M."/>
            <person name="Glasscock J."/>
            <person name="Wylie T."/>
            <person name="Wohldmann P."/>
            <person name="Thiru P."/>
            <person name="Nhan M.N."/>
            <person name="Pohl C.S."/>
            <person name="Smith S.M."/>
            <person name="Hou S."/>
            <person name="Nefedov M."/>
            <person name="de Jong P.J."/>
            <person name="Renfree M.B."/>
            <person name="Mardis E.R."/>
            <person name="Wilson R.K."/>
        </authorList>
    </citation>
    <scope>NUCLEOTIDE SEQUENCE [LARGE SCALE GENOMIC DNA]</scope>
    <source>
        <strain evidence="7 8">Glennie</strain>
    </source>
</reference>
<keyword evidence="4" id="KW-0969">Cilium</keyword>
<dbReference type="FunCoup" id="A0A6I8N668">
    <property type="interactions" value="37"/>
</dbReference>
<sequence>MSDGAGKAAAAGGGGSEGLWGRVTSSPRARGAFPQSAPIEASRLLATPPPPATCWGSRAAPRGLRARQAMAGAEPAGQVVITAALIARRNLAFTAGKEPPVVTPQTLASLQTIRLDREGIDCIKNLEGLRSLHSLYLQQNRIQRIENLACLPSLRFLSLAGNQIQKVENLRGLPHLQLLDLAQNQIATLEPDELPPSLLILNLSGNACTKQPGYRDRVSRALPQLLDLDGQPLAKREARREEDKANCGVDKEFPELSGLFCAEIGFEELRQELADRGQQRARETASQHVALMATLPAPLDLSQLPGGPRAQSRDPHWRRGTPRASPASPNLQGAPRKSHLPGPKAPGRPAQPQPRPSTAAERGRK</sequence>
<comment type="subcellular location">
    <subcellularLocation>
        <location evidence="1">Cell projection</location>
        <location evidence="1">Cilium</location>
    </subcellularLocation>
</comment>
<evidence type="ECO:0000313" key="7">
    <source>
        <dbReference type="Ensembl" id="ENSOANP00000036458.1"/>
    </source>
</evidence>
<feature type="compositionally biased region" description="Low complexity" evidence="6">
    <location>
        <begin position="1"/>
        <end position="10"/>
    </location>
</feature>
<dbReference type="SUPFAM" id="SSF52058">
    <property type="entry name" value="L domain-like"/>
    <property type="match status" value="1"/>
</dbReference>
<dbReference type="AlphaFoldDB" id="A0A6I8N668"/>
<dbReference type="Pfam" id="PF12799">
    <property type="entry name" value="LRR_4"/>
    <property type="match status" value="1"/>
</dbReference>
<name>A0A6I8N668_ORNAN</name>
<dbReference type="InterPro" id="IPR050576">
    <property type="entry name" value="Cilia_flagella_integrity"/>
</dbReference>
<feature type="region of interest" description="Disordered" evidence="6">
    <location>
        <begin position="298"/>
        <end position="365"/>
    </location>
</feature>
<feature type="region of interest" description="Disordered" evidence="6">
    <location>
        <begin position="1"/>
        <end position="33"/>
    </location>
</feature>
<dbReference type="InterPro" id="IPR025875">
    <property type="entry name" value="Leu-rich_rpt_4"/>
</dbReference>